<dbReference type="Pfam" id="PF00076">
    <property type="entry name" value="RRM_1"/>
    <property type="match status" value="1"/>
</dbReference>
<proteinExistence type="predicted"/>
<sequence>MSNIDLSLDAIIAKTKKTNKIRGQPKPSKTVKRISGKIGAGVKKGAMGATKKENLFTKAVPTGKWKHDKFASLESTRIQPIPSTVLNSFVSANKKVRLNISNLAPTLTTADLKELFSSYPFDSAVVHYSENGVHLGTGEVTMKKNDVQKAIDDFRGIAVDGSRIRLAIVKGGAGGSIFDRVQIVKKVGGGAIKKRSIIARPQKIRVGKKTIGSSSKVRVGKRTNEGRLFSLDISNARKSSKGRGKGGNIPKKAMNEEELDAELNEYMKKSAN</sequence>
<dbReference type="InterPro" id="IPR035979">
    <property type="entry name" value="RBD_domain_sf"/>
</dbReference>
<dbReference type="SUPFAM" id="SSF54928">
    <property type="entry name" value="RNA-binding domain, RBD"/>
    <property type="match status" value="1"/>
</dbReference>
<dbReference type="SMART" id="SM00360">
    <property type="entry name" value="RRM"/>
    <property type="match status" value="1"/>
</dbReference>
<dbReference type="InterPro" id="IPR000504">
    <property type="entry name" value="RRM_dom"/>
</dbReference>
<dbReference type="GO" id="GO:0003729">
    <property type="term" value="F:mRNA binding"/>
    <property type="evidence" value="ECO:0000318"/>
    <property type="project" value="GO_Central"/>
</dbReference>
<organism evidence="1 2">
    <name type="scientific">Pristionchus pacificus</name>
    <name type="common">Parasitic nematode worm</name>
    <dbReference type="NCBI Taxonomy" id="54126"/>
    <lineage>
        <taxon>Eukaryota</taxon>
        <taxon>Metazoa</taxon>
        <taxon>Ecdysozoa</taxon>
        <taxon>Nematoda</taxon>
        <taxon>Chromadorea</taxon>
        <taxon>Rhabditida</taxon>
        <taxon>Rhabditina</taxon>
        <taxon>Diplogasteromorpha</taxon>
        <taxon>Diplogasteroidea</taxon>
        <taxon>Neodiplogasteridae</taxon>
        <taxon>Pristionchus</taxon>
    </lineage>
</organism>
<gene>
    <name evidence="1" type="primary">WBGene00275161</name>
</gene>
<dbReference type="InterPro" id="IPR025715">
    <property type="entry name" value="FoP_C"/>
</dbReference>
<dbReference type="OrthoDB" id="1049195at2759"/>
<reference evidence="2" key="1">
    <citation type="journal article" date="2008" name="Nat. Genet.">
        <title>The Pristionchus pacificus genome provides a unique perspective on nematode lifestyle and parasitism.</title>
        <authorList>
            <person name="Dieterich C."/>
            <person name="Clifton S.W."/>
            <person name="Schuster L.N."/>
            <person name="Chinwalla A."/>
            <person name="Delehaunty K."/>
            <person name="Dinkelacker I."/>
            <person name="Fulton L."/>
            <person name="Fulton R."/>
            <person name="Godfrey J."/>
            <person name="Minx P."/>
            <person name="Mitreva M."/>
            <person name="Roeseler W."/>
            <person name="Tian H."/>
            <person name="Witte H."/>
            <person name="Yang S.P."/>
            <person name="Wilson R.K."/>
            <person name="Sommer R.J."/>
        </authorList>
    </citation>
    <scope>NUCLEOTIDE SEQUENCE [LARGE SCALE GENOMIC DNA]</scope>
    <source>
        <strain evidence="2">PS312</strain>
    </source>
</reference>
<dbReference type="PANTHER" id="PTHR19965:SF82">
    <property type="entry name" value="THO COMPLEX SUBUNIT 4"/>
    <property type="match status" value="1"/>
</dbReference>
<dbReference type="InterPro" id="IPR012677">
    <property type="entry name" value="Nucleotide-bd_a/b_plait_sf"/>
</dbReference>
<evidence type="ECO:0000313" key="2">
    <source>
        <dbReference type="Proteomes" id="UP000005239"/>
    </source>
</evidence>
<dbReference type="InterPro" id="IPR051229">
    <property type="entry name" value="ALYREF_mRNA_export"/>
</dbReference>
<evidence type="ECO:0000313" key="1">
    <source>
        <dbReference type="EnsemblMetazoa" id="PPA36792.1"/>
    </source>
</evidence>
<dbReference type="EnsemblMetazoa" id="PPA36792.1">
    <property type="protein sequence ID" value="PPA36792.1"/>
    <property type="gene ID" value="WBGene00275161"/>
</dbReference>
<dbReference type="AlphaFoldDB" id="A0A2A6BR63"/>
<dbReference type="PANTHER" id="PTHR19965">
    <property type="entry name" value="RNA AND EXPORT FACTOR BINDING PROTEIN"/>
    <property type="match status" value="1"/>
</dbReference>
<dbReference type="GO" id="GO:0006406">
    <property type="term" value="P:mRNA export from nucleus"/>
    <property type="evidence" value="ECO:0000318"/>
    <property type="project" value="GO_Central"/>
</dbReference>
<name>A0A2A6BR63_PRIPA</name>
<dbReference type="Pfam" id="PF13865">
    <property type="entry name" value="FoP_duplication"/>
    <property type="match status" value="1"/>
</dbReference>
<protein>
    <submittedName>
        <fullName evidence="1">RNA binding protein</fullName>
    </submittedName>
</protein>
<dbReference type="GO" id="GO:0005634">
    <property type="term" value="C:nucleus"/>
    <property type="evidence" value="ECO:0000318"/>
    <property type="project" value="GO_Central"/>
</dbReference>
<accession>A0A8R1US56</accession>
<accession>A0A2A6BR63</accession>
<keyword evidence="2" id="KW-1185">Reference proteome</keyword>
<reference evidence="1" key="2">
    <citation type="submission" date="2022-06" db="UniProtKB">
        <authorList>
            <consortium name="EnsemblMetazoa"/>
        </authorList>
    </citation>
    <scope>IDENTIFICATION</scope>
    <source>
        <strain evidence="1">PS312</strain>
    </source>
</reference>
<dbReference type="Proteomes" id="UP000005239">
    <property type="component" value="Unassembled WGS sequence"/>
</dbReference>
<dbReference type="Gene3D" id="3.30.70.330">
    <property type="match status" value="1"/>
</dbReference>